<dbReference type="PANTHER" id="PTHR43309:SF3">
    <property type="entry name" value="5-OXOPROLINASE SUBUNIT C"/>
    <property type="match status" value="1"/>
</dbReference>
<evidence type="ECO:0000259" key="6">
    <source>
        <dbReference type="SMART" id="SM00797"/>
    </source>
</evidence>
<dbReference type="InterPro" id="IPR003778">
    <property type="entry name" value="CT_A_B"/>
</dbReference>
<evidence type="ECO:0000259" key="5">
    <source>
        <dbReference type="SMART" id="SM00796"/>
    </source>
</evidence>
<sequence>MIHRVGTRAILIDLPDLSTVMAWHAALRSTPLRGQIDCIAAARTVLIVLDSPRAAKDAAEKLSDFSPANTTQTKPRDITITVRYDGEDLQEAADAVGMTVEELIEWHTSTTFVGAFGGFAPGFTYCVPEESSGIPLSMPRKATPRTAVPAGAVGLAGEFSAVYPRQSPGGWQLIGTTTDPMWDNSQESPALITQGDRVHYRAVDTLEQHEERATPRATSLPRSRPMLRVDDPGMQTLIQDLGRAGNGDLGVTTSGAGDEASARAANASVGNDATAAVLENIGGMRITALVDSVIALTGAEAPARIGNRRIPLATPVMLPAGKTLEVQPAQVGMRSYLAIRGGIVEPLTLGSASADLLSGLGPQPLQPSRELRSQFAPTTFVNNSRLNPLLVNRKHRVEIRVVPGPRDDWFADGVAPLEAQQWVVTAALNRIGLRLDGVPIERSTSVELPSEGIVAGSIQVPTSGLPVVFLRDHAVTGGYPVIATVVHEDLDILAQLPPDALINFIAVDPDTLQPLHG</sequence>
<name>A0A2W5SMB7_9CORY</name>
<dbReference type="InterPro" id="IPR003833">
    <property type="entry name" value="CT_C_D"/>
</dbReference>
<evidence type="ECO:0000256" key="2">
    <source>
        <dbReference type="ARBA" id="ARBA00022801"/>
    </source>
</evidence>
<keyword evidence="2 7" id="KW-0378">Hydrolase</keyword>
<evidence type="ECO:0000256" key="1">
    <source>
        <dbReference type="ARBA" id="ARBA00022741"/>
    </source>
</evidence>
<feature type="region of interest" description="Disordered" evidence="4">
    <location>
        <begin position="208"/>
        <end position="228"/>
    </location>
</feature>
<dbReference type="Gene3D" id="3.30.1360.40">
    <property type="match status" value="1"/>
</dbReference>
<dbReference type="GO" id="GO:0005524">
    <property type="term" value="F:ATP binding"/>
    <property type="evidence" value="ECO:0007669"/>
    <property type="project" value="UniProtKB-KW"/>
</dbReference>
<dbReference type="InterPro" id="IPR052708">
    <property type="entry name" value="PxpC"/>
</dbReference>
<dbReference type="SUPFAM" id="SSF160467">
    <property type="entry name" value="PH0987 N-terminal domain-like"/>
    <property type="match status" value="1"/>
</dbReference>
<dbReference type="EMBL" id="QFRA01000032">
    <property type="protein sequence ID" value="PZR03660.1"/>
    <property type="molecule type" value="Genomic_DNA"/>
</dbReference>
<comment type="caution">
    <text evidence="7">The sequence shown here is derived from an EMBL/GenBank/DDBJ whole genome shotgun (WGS) entry which is preliminary data.</text>
</comment>
<organism evidence="7 8">
    <name type="scientific">Corynebacterium kroppenstedtii</name>
    <dbReference type="NCBI Taxonomy" id="161879"/>
    <lineage>
        <taxon>Bacteria</taxon>
        <taxon>Bacillati</taxon>
        <taxon>Actinomycetota</taxon>
        <taxon>Actinomycetes</taxon>
        <taxon>Mycobacteriales</taxon>
        <taxon>Corynebacteriaceae</taxon>
        <taxon>Corynebacterium</taxon>
    </lineage>
</organism>
<dbReference type="InterPro" id="IPR029000">
    <property type="entry name" value="Cyclophilin-like_dom_sf"/>
</dbReference>
<reference evidence="7 8" key="1">
    <citation type="submission" date="2017-08" db="EMBL/GenBank/DDBJ databases">
        <title>Infants hospitalized years apart are colonized by the same room-sourced microbial strains.</title>
        <authorList>
            <person name="Brooks B."/>
            <person name="Olm M.R."/>
            <person name="Firek B.A."/>
            <person name="Baker R."/>
            <person name="Thomas B.C."/>
            <person name="Morowitz M.J."/>
            <person name="Banfield J.F."/>
        </authorList>
    </citation>
    <scope>NUCLEOTIDE SEQUENCE [LARGE SCALE GENOMIC DNA]</scope>
    <source>
        <strain evidence="7">S2_003_000_R1_3</strain>
    </source>
</reference>
<dbReference type="Pfam" id="PF02682">
    <property type="entry name" value="CT_C_D"/>
    <property type="match status" value="1"/>
</dbReference>
<dbReference type="Pfam" id="PF02626">
    <property type="entry name" value="CT_A_B"/>
    <property type="match status" value="1"/>
</dbReference>
<gene>
    <name evidence="7" type="ORF">DI525_09395</name>
</gene>
<dbReference type="Proteomes" id="UP000249432">
    <property type="component" value="Unassembled WGS sequence"/>
</dbReference>
<dbReference type="AlphaFoldDB" id="A0A2W5SMB7"/>
<evidence type="ECO:0000256" key="4">
    <source>
        <dbReference type="SAM" id="MobiDB-lite"/>
    </source>
</evidence>
<protein>
    <submittedName>
        <fullName evidence="7">Allophanate hydrolase</fullName>
    </submittedName>
</protein>
<feature type="domain" description="Carboxyltransferase" evidence="6">
    <location>
        <begin position="248"/>
        <end position="517"/>
    </location>
</feature>
<feature type="domain" description="Carboxyltransferase" evidence="5">
    <location>
        <begin position="2"/>
        <end position="192"/>
    </location>
</feature>
<evidence type="ECO:0000256" key="3">
    <source>
        <dbReference type="ARBA" id="ARBA00022840"/>
    </source>
</evidence>
<dbReference type="Gene3D" id="2.40.100.10">
    <property type="entry name" value="Cyclophilin-like"/>
    <property type="match status" value="2"/>
</dbReference>
<evidence type="ECO:0000313" key="7">
    <source>
        <dbReference type="EMBL" id="PZR03660.1"/>
    </source>
</evidence>
<dbReference type="SMART" id="SM00796">
    <property type="entry name" value="AHS1"/>
    <property type="match status" value="1"/>
</dbReference>
<dbReference type="SUPFAM" id="SSF50891">
    <property type="entry name" value="Cyclophilin-like"/>
    <property type="match status" value="2"/>
</dbReference>
<accession>A0A2W5SMB7</accession>
<dbReference type="PANTHER" id="PTHR43309">
    <property type="entry name" value="5-OXOPROLINASE SUBUNIT C"/>
    <property type="match status" value="1"/>
</dbReference>
<evidence type="ECO:0000313" key="8">
    <source>
        <dbReference type="Proteomes" id="UP000249432"/>
    </source>
</evidence>
<keyword evidence="3" id="KW-0067">ATP-binding</keyword>
<keyword evidence="1" id="KW-0547">Nucleotide-binding</keyword>
<dbReference type="SMART" id="SM00797">
    <property type="entry name" value="AHS2"/>
    <property type="match status" value="1"/>
</dbReference>
<proteinExistence type="predicted"/>
<dbReference type="GO" id="GO:0016787">
    <property type="term" value="F:hydrolase activity"/>
    <property type="evidence" value="ECO:0007669"/>
    <property type="project" value="UniProtKB-KW"/>
</dbReference>